<feature type="chain" id="PRO_5037351327" evidence="1">
    <location>
        <begin position="31"/>
        <end position="112"/>
    </location>
</feature>
<protein>
    <submittedName>
        <fullName evidence="2">DUF3889 domain-containing protein</fullName>
    </submittedName>
</protein>
<accession>A0A942TH93</accession>
<organism evidence="2 3">
    <name type="scientific">Lederbergia citri</name>
    <dbReference type="NCBI Taxonomy" id="2833580"/>
    <lineage>
        <taxon>Bacteria</taxon>
        <taxon>Bacillati</taxon>
        <taxon>Bacillota</taxon>
        <taxon>Bacilli</taxon>
        <taxon>Bacillales</taxon>
        <taxon>Bacillaceae</taxon>
        <taxon>Lederbergia</taxon>
    </lineage>
</organism>
<keyword evidence="1" id="KW-0732">Signal</keyword>
<dbReference type="EMBL" id="JAGYPG010000002">
    <property type="protein sequence ID" value="MBS4196329.1"/>
    <property type="molecule type" value="Genomic_DNA"/>
</dbReference>
<dbReference type="Proteomes" id="UP000681414">
    <property type="component" value="Unassembled WGS sequence"/>
</dbReference>
<dbReference type="Pfam" id="PF13028">
    <property type="entry name" value="DUF3889"/>
    <property type="match status" value="1"/>
</dbReference>
<reference evidence="2 3" key="1">
    <citation type="submission" date="2021-05" db="EMBL/GenBank/DDBJ databases">
        <title>Novel Bacillus species.</title>
        <authorList>
            <person name="Liu G."/>
        </authorList>
    </citation>
    <scope>NUCLEOTIDE SEQUENCE [LARGE SCALE GENOMIC DNA]</scope>
    <source>
        <strain evidence="3">FJAT-49780</strain>
    </source>
</reference>
<name>A0A942TH93_9BACI</name>
<dbReference type="AlphaFoldDB" id="A0A942TH93"/>
<dbReference type="RefSeq" id="WP_213125467.1">
    <property type="nucleotide sequence ID" value="NZ_JAGYPG010000002.1"/>
</dbReference>
<gene>
    <name evidence="2" type="ORF">KHA97_14775</name>
</gene>
<sequence length="112" mass="12818">MKNILITKIAAVLALSFFIGAVTHNHQVFAQQQELSYEKWGRVAIEKLKERYPNEEISDYLFAGSKKISEKEVVDTFLFVVIKNGKEVEVRVKISYNPKTNQVISSNIQEIS</sequence>
<feature type="signal peptide" evidence="1">
    <location>
        <begin position="1"/>
        <end position="30"/>
    </location>
</feature>
<comment type="caution">
    <text evidence="2">The sequence shown here is derived from an EMBL/GenBank/DDBJ whole genome shotgun (WGS) entry which is preliminary data.</text>
</comment>
<keyword evidence="3" id="KW-1185">Reference proteome</keyword>
<proteinExistence type="predicted"/>
<evidence type="ECO:0000313" key="3">
    <source>
        <dbReference type="Proteomes" id="UP000681414"/>
    </source>
</evidence>
<evidence type="ECO:0000313" key="2">
    <source>
        <dbReference type="EMBL" id="MBS4196329.1"/>
    </source>
</evidence>
<evidence type="ECO:0000256" key="1">
    <source>
        <dbReference type="SAM" id="SignalP"/>
    </source>
</evidence>
<dbReference type="Gene3D" id="3.10.450.390">
    <property type="entry name" value="Protein of unknown function DUF3889"/>
    <property type="match status" value="1"/>
</dbReference>
<dbReference type="InterPro" id="IPR024987">
    <property type="entry name" value="DUF3889"/>
</dbReference>